<dbReference type="AlphaFoldDB" id="F6I4Y9"/>
<dbReference type="HOGENOM" id="CLU_3427230_0_0_1"/>
<dbReference type="EMBL" id="FN596747">
    <property type="protein sequence ID" value="CCB62084.1"/>
    <property type="molecule type" value="Genomic_DNA"/>
</dbReference>
<proteinExistence type="predicted"/>
<sequence length="21" mass="2402">MRLEVTLKFQCGDLKGKHLGK</sequence>
<gene>
    <name evidence="1" type="ordered locus">VIT_19s0015g02200</name>
</gene>
<keyword evidence="2" id="KW-1185">Reference proteome</keyword>
<evidence type="ECO:0000313" key="1">
    <source>
        <dbReference type="EMBL" id="CCB62084.1"/>
    </source>
</evidence>
<dbReference type="InParanoid" id="F6I4Y9"/>
<protein>
    <submittedName>
        <fullName evidence="1">Uncharacterized protein</fullName>
    </submittedName>
</protein>
<dbReference type="Proteomes" id="UP000009183">
    <property type="component" value="Chromosome 19"/>
</dbReference>
<accession>F6I4Y9</accession>
<evidence type="ECO:0000313" key="2">
    <source>
        <dbReference type="Proteomes" id="UP000009183"/>
    </source>
</evidence>
<reference evidence="1" key="1">
    <citation type="submission" date="2011-05" db="EMBL/GenBank/DDBJ databases">
        <title>High quality assembly and annotation of grapevine genome.</title>
        <authorList>
            <person name="Vitulo N."/>
            <person name="Olivier J."/>
            <person name="Forcato C."/>
            <person name="Albiero A."/>
            <person name="D'Angelo M."/>
            <person name="Zimbello R."/>
            <person name="Schiavon R."/>
            <person name="Rigobello C."/>
            <person name="Policriti A."/>
            <person name="Clepet C."/>
            <person name="Casagrande A."/>
            <person name="Choisne N."/>
            <person name="Vezzi A."/>
            <person name="Hugueney P."/>
            <person name="Horner D."/>
            <person name="Mica E."/>
            <person name="Cattonaro F."/>
            <person name="Del Fabbro C."/>
            <person name="Alaux M."/>
            <person name="Di Gaspero G."/>
            <person name="Scalabrin S."/>
            <person name="Pesole G."/>
            <person name="Delledonne M."/>
            <person name="Pezzotti M."/>
            <person name="Pe E.M."/>
            <person name="Caboche M."/>
            <person name="Adam-Blondon A.-F."/>
            <person name="Weissenbach J."/>
            <person name="Quetier F."/>
            <person name="Wincker P."/>
            <person name="Morgante M."/>
            <person name="Valle G."/>
        </authorList>
    </citation>
    <scope>NUCLEOTIDE SEQUENCE</scope>
</reference>
<dbReference type="PaxDb" id="29760-VIT_19s0015g02200.t01"/>
<organism evidence="1 2">
    <name type="scientific">Vitis vinifera</name>
    <name type="common">Grape</name>
    <dbReference type="NCBI Taxonomy" id="29760"/>
    <lineage>
        <taxon>Eukaryota</taxon>
        <taxon>Viridiplantae</taxon>
        <taxon>Streptophyta</taxon>
        <taxon>Embryophyta</taxon>
        <taxon>Tracheophyta</taxon>
        <taxon>Spermatophyta</taxon>
        <taxon>Magnoliopsida</taxon>
        <taxon>eudicotyledons</taxon>
        <taxon>Gunneridae</taxon>
        <taxon>Pentapetalae</taxon>
        <taxon>rosids</taxon>
        <taxon>Vitales</taxon>
        <taxon>Vitaceae</taxon>
        <taxon>Viteae</taxon>
        <taxon>Vitis</taxon>
    </lineage>
</organism>
<name>F6I4Y9_VITVI</name>